<accession>A0ABS7VRM5</accession>
<dbReference type="PROSITE" id="PS51683">
    <property type="entry name" value="SAM_OMT_II"/>
    <property type="match status" value="1"/>
</dbReference>
<keyword evidence="2" id="KW-0808">Transferase</keyword>
<dbReference type="InterPro" id="IPR029063">
    <property type="entry name" value="SAM-dependent_MTases_sf"/>
</dbReference>
<dbReference type="GO" id="GO:0008168">
    <property type="term" value="F:methyltransferase activity"/>
    <property type="evidence" value="ECO:0007669"/>
    <property type="project" value="UniProtKB-KW"/>
</dbReference>
<dbReference type="Pfam" id="PF00891">
    <property type="entry name" value="Methyltransf_2"/>
    <property type="match status" value="1"/>
</dbReference>
<sequence>MRLGAHAETVFEWLALKLNLGPKPLADTQAAFQFARIIMAASRAGLFEALQHGGRTAQEIADSRNTDPRATGKALDALLAHGYLRYRNGRYELNRLSRKWLLADSPHTVVHKLDFQEIEWRWTEGFDQWLYDGAARDMHRALTPEEWRRYQWGMRDFSTAPATEVAWRARLPKAARTLLDIGGSHGFYAVQLCRRHPGLQATILELPEAIPTAAEILAREGMGDRVSHVAGDALADDLGHETYDAVLIANLIHHFNAEQNLRLAQKVTRALKPSGVFMVMDAIRITSPAEANRPDRRLGAVLDVYFALTSTSGTWSVEAVQNWQMAAGLRPSRPVWLKTMPGAALISAVRPTE</sequence>
<dbReference type="SUPFAM" id="SSF53335">
    <property type="entry name" value="S-adenosyl-L-methionine-dependent methyltransferases"/>
    <property type="match status" value="1"/>
</dbReference>
<dbReference type="SUPFAM" id="SSF46785">
    <property type="entry name" value="Winged helix' DNA-binding domain"/>
    <property type="match status" value="1"/>
</dbReference>
<evidence type="ECO:0000256" key="2">
    <source>
        <dbReference type="ARBA" id="ARBA00022679"/>
    </source>
</evidence>
<protein>
    <submittedName>
        <fullName evidence="6">Methyltransferase domain-containing protein</fullName>
    </submittedName>
</protein>
<evidence type="ECO:0000313" key="7">
    <source>
        <dbReference type="Proteomes" id="UP000704176"/>
    </source>
</evidence>
<evidence type="ECO:0000256" key="3">
    <source>
        <dbReference type="ARBA" id="ARBA00022691"/>
    </source>
</evidence>
<evidence type="ECO:0000259" key="5">
    <source>
        <dbReference type="Pfam" id="PF08100"/>
    </source>
</evidence>
<keyword evidence="3" id="KW-0949">S-adenosyl-L-methionine</keyword>
<proteinExistence type="predicted"/>
<keyword evidence="1 6" id="KW-0489">Methyltransferase</keyword>
<evidence type="ECO:0000313" key="6">
    <source>
        <dbReference type="EMBL" id="MBZ6078213.1"/>
    </source>
</evidence>
<dbReference type="InterPro" id="IPR016461">
    <property type="entry name" value="COMT-like"/>
</dbReference>
<reference evidence="6 7" key="1">
    <citation type="submission" date="2021-09" db="EMBL/GenBank/DDBJ databases">
        <title>The complete genome sequence of a new microorganism.</title>
        <authorList>
            <person name="Zi Z."/>
        </authorList>
    </citation>
    <scope>NUCLEOTIDE SEQUENCE [LARGE SCALE GENOMIC DNA]</scope>
    <source>
        <strain evidence="6 7">WGZ8</strain>
    </source>
</reference>
<gene>
    <name evidence="6" type="ORF">K9B37_18270</name>
</gene>
<feature type="domain" description="O-methyltransferase C-terminal" evidence="4">
    <location>
        <begin position="144"/>
        <end position="292"/>
    </location>
</feature>
<dbReference type="InterPro" id="IPR012967">
    <property type="entry name" value="COMT_dimerisation"/>
</dbReference>
<organism evidence="6 7">
    <name type="scientific">Microvirga puerhi</name>
    <dbReference type="NCBI Taxonomy" id="2876078"/>
    <lineage>
        <taxon>Bacteria</taxon>
        <taxon>Pseudomonadati</taxon>
        <taxon>Pseudomonadota</taxon>
        <taxon>Alphaproteobacteria</taxon>
        <taxon>Hyphomicrobiales</taxon>
        <taxon>Methylobacteriaceae</taxon>
        <taxon>Microvirga</taxon>
    </lineage>
</organism>
<dbReference type="InterPro" id="IPR036390">
    <property type="entry name" value="WH_DNA-bd_sf"/>
</dbReference>
<evidence type="ECO:0000256" key="1">
    <source>
        <dbReference type="ARBA" id="ARBA00022603"/>
    </source>
</evidence>
<dbReference type="Proteomes" id="UP000704176">
    <property type="component" value="Unassembled WGS sequence"/>
</dbReference>
<dbReference type="InterPro" id="IPR036388">
    <property type="entry name" value="WH-like_DNA-bd_sf"/>
</dbReference>
<dbReference type="GO" id="GO:0032259">
    <property type="term" value="P:methylation"/>
    <property type="evidence" value="ECO:0007669"/>
    <property type="project" value="UniProtKB-KW"/>
</dbReference>
<feature type="domain" description="O-methyltransferase dimerisation" evidence="5">
    <location>
        <begin position="31"/>
        <end position="101"/>
    </location>
</feature>
<dbReference type="EMBL" id="JAIRBM010000016">
    <property type="protein sequence ID" value="MBZ6078213.1"/>
    <property type="molecule type" value="Genomic_DNA"/>
</dbReference>
<dbReference type="Pfam" id="PF08100">
    <property type="entry name" value="Dimerisation"/>
    <property type="match status" value="1"/>
</dbReference>
<comment type="caution">
    <text evidence="6">The sequence shown here is derived from an EMBL/GenBank/DDBJ whole genome shotgun (WGS) entry which is preliminary data.</text>
</comment>
<name>A0ABS7VRM5_9HYPH</name>
<dbReference type="PANTHER" id="PTHR43712:SF2">
    <property type="entry name" value="O-METHYLTRANSFERASE CICE"/>
    <property type="match status" value="1"/>
</dbReference>
<evidence type="ECO:0000259" key="4">
    <source>
        <dbReference type="Pfam" id="PF00891"/>
    </source>
</evidence>
<keyword evidence="7" id="KW-1185">Reference proteome</keyword>
<dbReference type="RefSeq" id="WP_224314966.1">
    <property type="nucleotide sequence ID" value="NZ_JAIRBM010000016.1"/>
</dbReference>
<dbReference type="PANTHER" id="PTHR43712">
    <property type="entry name" value="PUTATIVE (AFU_ORTHOLOGUE AFUA_4G14580)-RELATED"/>
    <property type="match status" value="1"/>
</dbReference>
<dbReference type="CDD" id="cd02440">
    <property type="entry name" value="AdoMet_MTases"/>
    <property type="match status" value="1"/>
</dbReference>
<dbReference type="Gene3D" id="1.10.10.10">
    <property type="entry name" value="Winged helix-like DNA-binding domain superfamily/Winged helix DNA-binding domain"/>
    <property type="match status" value="1"/>
</dbReference>
<dbReference type="InterPro" id="IPR001077">
    <property type="entry name" value="COMT_C"/>
</dbReference>
<dbReference type="Gene3D" id="3.40.50.150">
    <property type="entry name" value="Vaccinia Virus protein VP39"/>
    <property type="match status" value="1"/>
</dbReference>